<evidence type="ECO:0000256" key="2">
    <source>
        <dbReference type="ARBA" id="ARBA00009983"/>
    </source>
</evidence>
<comment type="caution">
    <text evidence="13">The sequence shown here is derived from an EMBL/GenBank/DDBJ whole genome shotgun (WGS) entry which is preliminary data.</text>
</comment>
<dbReference type="CDD" id="cd16015">
    <property type="entry name" value="LTA_synthase"/>
    <property type="match status" value="1"/>
</dbReference>
<dbReference type="PANTHER" id="PTHR47371">
    <property type="entry name" value="LIPOTEICHOIC ACID SYNTHASE"/>
    <property type="match status" value="1"/>
</dbReference>
<dbReference type="Pfam" id="PF00884">
    <property type="entry name" value="Sulfatase"/>
    <property type="match status" value="1"/>
</dbReference>
<feature type="transmembrane region" description="Helical" evidence="11">
    <location>
        <begin position="45"/>
        <end position="63"/>
    </location>
</feature>
<feature type="transmembrane region" description="Helical" evidence="11">
    <location>
        <begin position="161"/>
        <end position="179"/>
    </location>
</feature>
<dbReference type="RefSeq" id="WP_110935139.1">
    <property type="nucleotide sequence ID" value="NZ_KZ614146.1"/>
</dbReference>
<keyword evidence="9" id="KW-0464">Manganese</keyword>
<feature type="transmembrane region" description="Helical" evidence="11">
    <location>
        <begin position="116"/>
        <end position="140"/>
    </location>
</feature>
<feature type="binding site" evidence="9">
    <location>
        <position position="416"/>
    </location>
    <ligand>
        <name>substrate</name>
    </ligand>
</feature>
<evidence type="ECO:0000256" key="3">
    <source>
        <dbReference type="ARBA" id="ARBA00022475"/>
    </source>
</evidence>
<evidence type="ECO:0000256" key="9">
    <source>
        <dbReference type="PIRSR" id="PIRSR005091-2"/>
    </source>
</evidence>
<dbReference type="InterPro" id="IPR000917">
    <property type="entry name" value="Sulfatase_N"/>
</dbReference>
<keyword evidence="14" id="KW-1185">Reference proteome</keyword>
<comment type="similarity">
    <text evidence="2 7">Belongs to the LTA synthase family.</text>
</comment>
<dbReference type="InterPro" id="IPR012160">
    <property type="entry name" value="LtaS-like"/>
</dbReference>
<proteinExistence type="inferred from homology"/>
<keyword evidence="4 11" id="KW-0812">Transmembrane</keyword>
<protein>
    <recommendedName>
        <fullName evidence="12">Sulfatase N-terminal domain-containing protein</fullName>
    </recommendedName>
</protein>
<dbReference type="Proteomes" id="UP000281498">
    <property type="component" value="Unassembled WGS sequence"/>
</dbReference>
<sequence>MGEIKVKDIYKGQQIFVLVFLLLWGKTILVSITEFQTSIQNLNQWIILILNPWCFLIVFLCLISMRNPIKQHFYLLLFMGTVSCILYANILYYRVFTDFITIPLFMLGGNLSKLGSSIFSIIHLYDLVYFSDLILIIYLLQKGKTTFTDNWKKFKFTELSPLFTVVLIVLIVNLGLANIERPQLLSRSFDRELLVKNVGIYNYHLYDAYLHTNARAHRVLASEEEFSRINDSIGEKNDLSQLDSYGIAKGRNVILIAAESLQNFVINNTVNGEEITPFLNGLISDSIYFEEFYHQTAQGKSSDAEFLMNNSLFPLSRGAVFFSHASNKYHALPEIMNNHGYFTSSLHGNNGSFWNRNLMYRQLGYNRFYTQDDYRIDRENSVGWGLKDIKFMEQSVGHLSHMPQPFYANLITLTNHYPFDLDEEDMYIGRYNSKSNTLNKYFPTVRYMDESLKVLFENLKEKDLYENSMIIIYGDHNGISANHNRDMSTYLEKEITPFVETELQQVPLIIHIPGMEGKVISTVSGQIDFRPTLLHLLGIDEQKQTILGNNLFSREREDLVILRDGSFITDDVVYTNEHCYSKKTGIQTDNSLCLPYKENVKKQLSYSDRIIYGDLLRFDKNLHEN</sequence>
<feature type="transmembrane region" description="Helical" evidence="11">
    <location>
        <begin position="75"/>
        <end position="96"/>
    </location>
</feature>
<dbReference type="Gene3D" id="3.30.1120.170">
    <property type="match status" value="1"/>
</dbReference>
<evidence type="ECO:0000256" key="7">
    <source>
        <dbReference type="PIRNR" id="PIRNR005091"/>
    </source>
</evidence>
<evidence type="ECO:0000256" key="1">
    <source>
        <dbReference type="ARBA" id="ARBA00004651"/>
    </source>
</evidence>
<reference evidence="13 14" key="1">
    <citation type="submission" date="2017-10" db="EMBL/GenBank/DDBJ databases">
        <title>Bacillus sp. nov., a halophilic bacterium isolated from a Keqin Lake.</title>
        <authorList>
            <person name="Wang H."/>
        </authorList>
    </citation>
    <scope>NUCLEOTIDE SEQUENCE [LARGE SCALE GENOMIC DNA]</scope>
    <source>
        <strain evidence="13 14">KCTC 13187</strain>
    </source>
</reference>
<keyword evidence="5 11" id="KW-1133">Transmembrane helix</keyword>
<feature type="binding site" evidence="10">
    <location>
        <position position="259"/>
    </location>
    <ligand>
        <name>Mn(2+)</name>
        <dbReference type="ChEBI" id="CHEBI:29035"/>
    </ligand>
</feature>
<gene>
    <name evidence="13" type="ORF">CR203_10145</name>
</gene>
<keyword evidence="3 7" id="KW-1003">Cell membrane</keyword>
<dbReference type="OrthoDB" id="5901192at2"/>
<feature type="binding site" evidence="10">
    <location>
        <position position="475"/>
    </location>
    <ligand>
        <name>Mn(2+)</name>
        <dbReference type="ChEBI" id="CHEBI:29035"/>
    </ligand>
</feature>
<feature type="active site" evidence="8">
    <location>
        <position position="301"/>
    </location>
</feature>
<dbReference type="GO" id="GO:0046872">
    <property type="term" value="F:metal ion binding"/>
    <property type="evidence" value="ECO:0007669"/>
    <property type="project" value="UniProtKB-KW"/>
</dbReference>
<evidence type="ECO:0000313" key="14">
    <source>
        <dbReference type="Proteomes" id="UP000281498"/>
    </source>
</evidence>
<feature type="domain" description="Sulfatase N-terminal" evidence="12">
    <location>
        <begin position="251"/>
        <end position="539"/>
    </location>
</feature>
<dbReference type="PANTHER" id="PTHR47371:SF1">
    <property type="entry name" value="LIPOTEICHOIC ACID SYNTHASE-LIKE YQGS"/>
    <property type="match status" value="1"/>
</dbReference>
<keyword evidence="6 7" id="KW-0472">Membrane</keyword>
<feature type="binding site" evidence="10">
    <location>
        <position position="476"/>
    </location>
    <ligand>
        <name>Mn(2+)</name>
        <dbReference type="ChEBI" id="CHEBI:29035"/>
    </ligand>
</feature>
<evidence type="ECO:0000256" key="10">
    <source>
        <dbReference type="PIRSR" id="PIRSR005091-3"/>
    </source>
</evidence>
<dbReference type="PIRSF" id="PIRSF005091">
    <property type="entry name" value="Mmb_sulf_HI1246"/>
    <property type="match status" value="1"/>
</dbReference>
<comment type="subcellular location">
    <subcellularLocation>
        <location evidence="1">Cell membrane</location>
        <topology evidence="1">Multi-pass membrane protein</topology>
    </subcellularLocation>
</comment>
<feature type="transmembrane region" description="Helical" evidence="11">
    <location>
        <begin position="15"/>
        <end position="33"/>
    </location>
</feature>
<evidence type="ECO:0000256" key="4">
    <source>
        <dbReference type="ARBA" id="ARBA00022692"/>
    </source>
</evidence>
<evidence type="ECO:0000256" key="11">
    <source>
        <dbReference type="SAM" id="Phobius"/>
    </source>
</evidence>
<accession>A0A3A9K625</accession>
<organism evidence="13 14">
    <name type="scientific">Salipaludibacillus neizhouensis</name>
    <dbReference type="NCBI Taxonomy" id="885475"/>
    <lineage>
        <taxon>Bacteria</taxon>
        <taxon>Bacillati</taxon>
        <taxon>Bacillota</taxon>
        <taxon>Bacilli</taxon>
        <taxon>Bacillales</taxon>
        <taxon>Bacillaceae</taxon>
    </lineage>
</organism>
<dbReference type="InterPro" id="IPR017850">
    <property type="entry name" value="Alkaline_phosphatase_core_sf"/>
</dbReference>
<dbReference type="SUPFAM" id="SSF53649">
    <property type="entry name" value="Alkaline phosphatase-like"/>
    <property type="match status" value="1"/>
</dbReference>
<dbReference type="EMBL" id="PDOE01000003">
    <property type="protein sequence ID" value="RKL67699.1"/>
    <property type="molecule type" value="Genomic_DNA"/>
</dbReference>
<evidence type="ECO:0000259" key="12">
    <source>
        <dbReference type="Pfam" id="PF00884"/>
    </source>
</evidence>
<evidence type="ECO:0000256" key="5">
    <source>
        <dbReference type="ARBA" id="ARBA00022989"/>
    </source>
</evidence>
<dbReference type="InterPro" id="IPR050448">
    <property type="entry name" value="OpgB/LTA_synthase_biosynth"/>
</dbReference>
<dbReference type="AlphaFoldDB" id="A0A3A9K625"/>
<keyword evidence="9" id="KW-0479">Metal-binding</keyword>
<evidence type="ECO:0000256" key="8">
    <source>
        <dbReference type="PIRSR" id="PIRSR005091-1"/>
    </source>
</evidence>
<evidence type="ECO:0000313" key="13">
    <source>
        <dbReference type="EMBL" id="RKL67699.1"/>
    </source>
</evidence>
<name>A0A3A9K625_9BACI</name>
<dbReference type="GO" id="GO:0005886">
    <property type="term" value="C:plasma membrane"/>
    <property type="evidence" value="ECO:0007669"/>
    <property type="project" value="UniProtKB-SubCell"/>
</dbReference>
<dbReference type="Gene3D" id="3.40.720.10">
    <property type="entry name" value="Alkaline Phosphatase, subunit A"/>
    <property type="match status" value="1"/>
</dbReference>
<evidence type="ECO:0000256" key="6">
    <source>
        <dbReference type="ARBA" id="ARBA00023136"/>
    </source>
</evidence>